<organism evidence="15 16">
    <name type="scientific">Pararge aegeria aegeria</name>
    <dbReference type="NCBI Taxonomy" id="348720"/>
    <lineage>
        <taxon>Eukaryota</taxon>
        <taxon>Metazoa</taxon>
        <taxon>Ecdysozoa</taxon>
        <taxon>Arthropoda</taxon>
        <taxon>Hexapoda</taxon>
        <taxon>Insecta</taxon>
        <taxon>Pterygota</taxon>
        <taxon>Neoptera</taxon>
        <taxon>Endopterygota</taxon>
        <taxon>Lepidoptera</taxon>
        <taxon>Glossata</taxon>
        <taxon>Ditrysia</taxon>
        <taxon>Papilionoidea</taxon>
        <taxon>Nymphalidae</taxon>
        <taxon>Satyrinae</taxon>
        <taxon>Satyrini</taxon>
        <taxon>Parargina</taxon>
        <taxon>Pararge</taxon>
    </lineage>
</organism>
<dbReference type="EMBL" id="CAKXAJ010026448">
    <property type="protein sequence ID" value="CAH2268547.1"/>
    <property type="molecule type" value="Genomic_DNA"/>
</dbReference>
<evidence type="ECO:0000256" key="10">
    <source>
        <dbReference type="ARBA" id="ARBA00023212"/>
    </source>
</evidence>
<evidence type="ECO:0000256" key="11">
    <source>
        <dbReference type="ARBA" id="ARBA00023273"/>
    </source>
</evidence>
<keyword evidence="10" id="KW-0206">Cytoskeleton</keyword>
<dbReference type="InterPro" id="IPR025593">
    <property type="entry name" value="GAS8_dom"/>
</dbReference>
<comment type="similarity">
    <text evidence="3">Belongs to the DRC4 family.</text>
</comment>
<keyword evidence="7" id="KW-0282">Flagellum</keyword>
<dbReference type="PANTHER" id="PTHR31543">
    <property type="entry name" value="DYNEIN REGULATORY COMPLEX SUBUNIT 4"/>
    <property type="match status" value="1"/>
</dbReference>
<keyword evidence="11" id="KW-0966">Cell projection</keyword>
<evidence type="ECO:0000256" key="12">
    <source>
        <dbReference type="ARBA" id="ARBA00031568"/>
    </source>
</evidence>
<evidence type="ECO:0000313" key="16">
    <source>
        <dbReference type="Proteomes" id="UP000838756"/>
    </source>
</evidence>
<dbReference type="InterPro" id="IPR039308">
    <property type="entry name" value="GAS8"/>
</dbReference>
<evidence type="ECO:0000256" key="8">
    <source>
        <dbReference type="ARBA" id="ARBA00023054"/>
    </source>
</evidence>
<gene>
    <name evidence="15" type="primary">jg2234</name>
    <name evidence="15" type="ORF">PAEG_LOCUS26892</name>
</gene>
<evidence type="ECO:0000256" key="7">
    <source>
        <dbReference type="ARBA" id="ARBA00022846"/>
    </source>
</evidence>
<dbReference type="OrthoDB" id="767661at2759"/>
<accession>A0A8S4SHA8</accession>
<dbReference type="GO" id="GO:0031267">
    <property type="term" value="F:small GTPase binding"/>
    <property type="evidence" value="ECO:0007669"/>
    <property type="project" value="InterPro"/>
</dbReference>
<evidence type="ECO:0000313" key="15">
    <source>
        <dbReference type="EMBL" id="CAH2268547.1"/>
    </source>
</evidence>
<dbReference type="GO" id="GO:0005874">
    <property type="term" value="C:microtubule"/>
    <property type="evidence" value="ECO:0007669"/>
    <property type="project" value="UniProtKB-KW"/>
</dbReference>
<name>A0A8S4SHA8_9NEOP</name>
<keyword evidence="8 13" id="KW-0175">Coiled coil</keyword>
<evidence type="ECO:0000256" key="6">
    <source>
        <dbReference type="ARBA" id="ARBA00022701"/>
    </source>
</evidence>
<proteinExistence type="inferred from homology"/>
<dbReference type="PANTHER" id="PTHR31543:SF0">
    <property type="entry name" value="DYNEIN REGULATORY COMPLEX SUBUNIT 4"/>
    <property type="match status" value="1"/>
</dbReference>
<feature type="coiled-coil region" evidence="13">
    <location>
        <begin position="80"/>
        <end position="135"/>
    </location>
</feature>
<evidence type="ECO:0000256" key="13">
    <source>
        <dbReference type="SAM" id="Coils"/>
    </source>
</evidence>
<dbReference type="GO" id="GO:0005794">
    <property type="term" value="C:Golgi apparatus"/>
    <property type="evidence" value="ECO:0007669"/>
    <property type="project" value="TreeGrafter"/>
</dbReference>
<evidence type="ECO:0000259" key="14">
    <source>
        <dbReference type="Pfam" id="PF13851"/>
    </source>
</evidence>
<dbReference type="GO" id="GO:0048870">
    <property type="term" value="P:cell motility"/>
    <property type="evidence" value="ECO:0007669"/>
    <property type="project" value="InterPro"/>
</dbReference>
<evidence type="ECO:0000256" key="1">
    <source>
        <dbReference type="ARBA" id="ARBA00004230"/>
    </source>
</evidence>
<comment type="subcellular location">
    <subcellularLocation>
        <location evidence="1">Cell projection</location>
        <location evidence="1">Cilium</location>
        <location evidence="1">Flagellum</location>
    </subcellularLocation>
    <subcellularLocation>
        <location evidence="2">Cytoplasm</location>
        <location evidence="2">Cytoskeleton</location>
    </subcellularLocation>
</comment>
<evidence type="ECO:0000256" key="3">
    <source>
        <dbReference type="ARBA" id="ARBA00009859"/>
    </source>
</evidence>
<evidence type="ECO:0000256" key="5">
    <source>
        <dbReference type="ARBA" id="ARBA00022490"/>
    </source>
</evidence>
<keyword evidence="16" id="KW-1185">Reference proteome</keyword>
<dbReference type="GO" id="GO:0008017">
    <property type="term" value="F:microtubule binding"/>
    <property type="evidence" value="ECO:0007669"/>
    <property type="project" value="InterPro"/>
</dbReference>
<dbReference type="Pfam" id="PF13851">
    <property type="entry name" value="GAS"/>
    <property type="match status" value="1"/>
</dbReference>
<protein>
    <recommendedName>
        <fullName evidence="4">Dynein regulatory complex subunit 4</fullName>
    </recommendedName>
    <alternativeName>
        <fullName evidence="12">Growth arrest-specific protein 8</fullName>
    </alternativeName>
</protein>
<comment type="caution">
    <text evidence="15">The sequence shown here is derived from an EMBL/GenBank/DDBJ whole genome shotgun (WGS) entry which is preliminary data.</text>
</comment>
<evidence type="ECO:0000256" key="4">
    <source>
        <dbReference type="ARBA" id="ARBA00021301"/>
    </source>
</evidence>
<reference evidence="15" key="1">
    <citation type="submission" date="2022-03" db="EMBL/GenBank/DDBJ databases">
        <authorList>
            <person name="Lindestad O."/>
        </authorList>
    </citation>
    <scope>NUCLEOTIDE SEQUENCE</scope>
</reference>
<keyword evidence="9" id="KW-0969">Cilium</keyword>
<sequence>MEDIDARSVFEEKTRQIEEKADKKLQETKVELTVKHRTEIGEVEERKNKQLSELIAHHERAFSDLKNYYNDITLNNLGLISSLKQQMEDMQKVKERAEKIARDAVAESKSLREPLEAAIVDNKELKRQMSNYDRDKAALAVSEN</sequence>
<dbReference type="GO" id="GO:0031514">
    <property type="term" value="C:motile cilium"/>
    <property type="evidence" value="ECO:0007669"/>
    <property type="project" value="UniProtKB-SubCell"/>
</dbReference>
<evidence type="ECO:0000256" key="2">
    <source>
        <dbReference type="ARBA" id="ARBA00004245"/>
    </source>
</evidence>
<dbReference type="Proteomes" id="UP000838756">
    <property type="component" value="Unassembled WGS sequence"/>
</dbReference>
<keyword evidence="5" id="KW-0963">Cytoplasm</keyword>
<dbReference type="AlphaFoldDB" id="A0A8S4SHA8"/>
<keyword evidence="6" id="KW-0493">Microtubule</keyword>
<feature type="domain" description="Growth arrest-specific protein 8" evidence="14">
    <location>
        <begin position="53"/>
        <end position="142"/>
    </location>
</feature>
<evidence type="ECO:0000256" key="9">
    <source>
        <dbReference type="ARBA" id="ARBA00023069"/>
    </source>
</evidence>